<evidence type="ECO:0000256" key="1">
    <source>
        <dbReference type="ARBA" id="ARBA00009995"/>
    </source>
</evidence>
<dbReference type="OMA" id="DISYGCE"/>
<dbReference type="SUPFAM" id="SSF53756">
    <property type="entry name" value="UDP-Glycosyltransferase/glycogen phosphorylase"/>
    <property type="match status" value="1"/>
</dbReference>
<evidence type="ECO:0000313" key="4">
    <source>
        <dbReference type="EnsemblPlants" id="QL11p034750:mrna:CDS:1"/>
    </source>
</evidence>
<dbReference type="EnsemblPlants" id="QL11p034750:mrna">
    <property type="protein sequence ID" value="QL11p034750:mrna:CDS:1"/>
    <property type="gene ID" value="QL11p034750"/>
</dbReference>
<dbReference type="InterPro" id="IPR002213">
    <property type="entry name" value="UDP_glucos_trans"/>
</dbReference>
<dbReference type="EMBL" id="LRBV02000011">
    <property type="status" value="NOT_ANNOTATED_CDS"/>
    <property type="molecule type" value="Genomic_DNA"/>
</dbReference>
<protein>
    <recommendedName>
        <fullName evidence="6">UDP-glycosyltransferase</fullName>
    </recommendedName>
</protein>
<dbReference type="PANTHER" id="PTHR48047:SF81">
    <property type="entry name" value="GLYCOSYLTRANSFERASE"/>
    <property type="match status" value="1"/>
</dbReference>
<dbReference type="Pfam" id="PF00201">
    <property type="entry name" value="UDPGT"/>
    <property type="match status" value="1"/>
</dbReference>
<dbReference type="GO" id="GO:0035251">
    <property type="term" value="F:UDP-glucosyltransferase activity"/>
    <property type="evidence" value="ECO:0007669"/>
    <property type="project" value="TreeGrafter"/>
</dbReference>
<dbReference type="Proteomes" id="UP000594261">
    <property type="component" value="Chromosome 11"/>
</dbReference>
<keyword evidence="3" id="KW-0808">Transferase</keyword>
<proteinExistence type="inferred from homology"/>
<evidence type="ECO:0000313" key="5">
    <source>
        <dbReference type="Proteomes" id="UP000594261"/>
    </source>
</evidence>
<sequence>MVLRLPKPEEIEDWLPLGYEERLLNTKRRLLINGWAPQLLISEHAAVGGYVMYCGWNSTMEGVSAGVPMITWPLSSEQFFNENFITDVITVAGGRGGGGFQ</sequence>
<dbReference type="Gene3D" id="3.40.50.2000">
    <property type="entry name" value="Glycogen Phosphorylase B"/>
    <property type="match status" value="1"/>
</dbReference>
<dbReference type="Gramene" id="QL11p034750:mrna">
    <property type="protein sequence ID" value="QL11p034750:mrna:CDS:1"/>
    <property type="gene ID" value="QL11p034750"/>
</dbReference>
<comment type="similarity">
    <text evidence="1">Belongs to the UDP-glycosyltransferase family.</text>
</comment>
<dbReference type="PANTHER" id="PTHR48047">
    <property type="entry name" value="GLYCOSYLTRANSFERASE"/>
    <property type="match status" value="1"/>
</dbReference>
<name>A0A7N2MWR5_QUELO</name>
<accession>A0A7N2MWR5</accession>
<organism evidence="4 5">
    <name type="scientific">Quercus lobata</name>
    <name type="common">Valley oak</name>
    <dbReference type="NCBI Taxonomy" id="97700"/>
    <lineage>
        <taxon>Eukaryota</taxon>
        <taxon>Viridiplantae</taxon>
        <taxon>Streptophyta</taxon>
        <taxon>Embryophyta</taxon>
        <taxon>Tracheophyta</taxon>
        <taxon>Spermatophyta</taxon>
        <taxon>Magnoliopsida</taxon>
        <taxon>eudicotyledons</taxon>
        <taxon>Gunneridae</taxon>
        <taxon>Pentapetalae</taxon>
        <taxon>rosids</taxon>
        <taxon>fabids</taxon>
        <taxon>Fagales</taxon>
        <taxon>Fagaceae</taxon>
        <taxon>Quercus</taxon>
    </lineage>
</organism>
<keyword evidence="5" id="KW-1185">Reference proteome</keyword>
<reference evidence="4 5" key="1">
    <citation type="journal article" date="2016" name="G3 (Bethesda)">
        <title>First Draft Assembly and Annotation of the Genome of a California Endemic Oak Quercus lobata Nee (Fagaceae).</title>
        <authorList>
            <person name="Sork V.L."/>
            <person name="Fitz-Gibbon S.T."/>
            <person name="Puiu D."/>
            <person name="Crepeau M."/>
            <person name="Gugger P.F."/>
            <person name="Sherman R."/>
            <person name="Stevens K."/>
            <person name="Langley C.H."/>
            <person name="Pellegrini M."/>
            <person name="Salzberg S.L."/>
        </authorList>
    </citation>
    <scope>NUCLEOTIDE SEQUENCE [LARGE SCALE GENOMIC DNA]</scope>
    <source>
        <strain evidence="4 5">cv. SW786</strain>
    </source>
</reference>
<keyword evidence="2" id="KW-0328">Glycosyltransferase</keyword>
<dbReference type="AlphaFoldDB" id="A0A7N2MWR5"/>
<dbReference type="InParanoid" id="A0A7N2MWR5"/>
<evidence type="ECO:0008006" key="6">
    <source>
        <dbReference type="Google" id="ProtNLM"/>
    </source>
</evidence>
<reference evidence="4" key="2">
    <citation type="submission" date="2021-01" db="UniProtKB">
        <authorList>
            <consortium name="EnsemblPlants"/>
        </authorList>
    </citation>
    <scope>IDENTIFICATION</scope>
</reference>
<evidence type="ECO:0000256" key="3">
    <source>
        <dbReference type="ARBA" id="ARBA00022679"/>
    </source>
</evidence>
<evidence type="ECO:0000256" key="2">
    <source>
        <dbReference type="ARBA" id="ARBA00022676"/>
    </source>
</evidence>